<dbReference type="AlphaFoldDB" id="A7RFH1"/>
<evidence type="ECO:0000259" key="1">
    <source>
        <dbReference type="SMART" id="SM00731"/>
    </source>
</evidence>
<proteinExistence type="predicted"/>
<reference evidence="2 3" key="1">
    <citation type="journal article" date="2007" name="Science">
        <title>Sea anemone genome reveals ancestral eumetazoan gene repertoire and genomic organization.</title>
        <authorList>
            <person name="Putnam N.H."/>
            <person name="Srivastava M."/>
            <person name="Hellsten U."/>
            <person name="Dirks B."/>
            <person name="Chapman J."/>
            <person name="Salamov A."/>
            <person name="Terry A."/>
            <person name="Shapiro H."/>
            <person name="Lindquist E."/>
            <person name="Kapitonov V.V."/>
            <person name="Jurka J."/>
            <person name="Genikhovich G."/>
            <person name="Grigoriev I.V."/>
            <person name="Lucas S.M."/>
            <person name="Steele R.E."/>
            <person name="Finnerty J.R."/>
            <person name="Technau U."/>
            <person name="Martindale M.Q."/>
            <person name="Rokhsar D.S."/>
        </authorList>
    </citation>
    <scope>NUCLEOTIDE SEQUENCE [LARGE SCALE GENOMIC DNA]</scope>
    <source>
        <strain evidence="3">CH2 X CH6</strain>
    </source>
</reference>
<feature type="non-terminal residue" evidence="2">
    <location>
        <position position="178"/>
    </location>
</feature>
<dbReference type="InParanoid" id="A7RFH1"/>
<dbReference type="SMART" id="SM00731">
    <property type="entry name" value="SprT"/>
    <property type="match status" value="1"/>
</dbReference>
<dbReference type="OMA" id="CHNYDIE"/>
<protein>
    <recommendedName>
        <fullName evidence="1">SprT-like domain-containing protein</fullName>
    </recommendedName>
</protein>
<dbReference type="InterPro" id="IPR006640">
    <property type="entry name" value="SprT-like_domain"/>
</dbReference>
<gene>
    <name evidence="2" type="ORF">NEMVEDRAFT_v1g80090</name>
</gene>
<accession>A7RFH1</accession>
<dbReference type="Pfam" id="PF10263">
    <property type="entry name" value="SprT-like"/>
    <property type="match status" value="1"/>
</dbReference>
<dbReference type="PhylomeDB" id="A7RFH1"/>
<dbReference type="EMBL" id="DS469508">
    <property type="protein sequence ID" value="EDO49719.1"/>
    <property type="molecule type" value="Genomic_DNA"/>
</dbReference>
<sequence>PGSTLDSIVTPYSNAKNFKKGKEQLAKELFELYNNTVFEKKLPADFSITWNNKMRSTAGFCYYGRLAGINTARIELADKVIDSADRLRDTLIHEMCHAAAWLISGVKAGHGPVWKKWQVKANYILQDLPPISRCHTYKINAKFVYACTNEFCSNTISRHSKSINTEKQRCGYCHRLVC</sequence>
<evidence type="ECO:0000313" key="3">
    <source>
        <dbReference type="Proteomes" id="UP000001593"/>
    </source>
</evidence>
<organism evidence="2 3">
    <name type="scientific">Nematostella vectensis</name>
    <name type="common">Starlet sea anemone</name>
    <dbReference type="NCBI Taxonomy" id="45351"/>
    <lineage>
        <taxon>Eukaryota</taxon>
        <taxon>Metazoa</taxon>
        <taxon>Cnidaria</taxon>
        <taxon>Anthozoa</taxon>
        <taxon>Hexacorallia</taxon>
        <taxon>Actiniaria</taxon>
        <taxon>Edwardsiidae</taxon>
        <taxon>Nematostella</taxon>
    </lineage>
</organism>
<keyword evidence="3" id="KW-1185">Reference proteome</keyword>
<dbReference type="PANTHER" id="PTHR23099:SF0">
    <property type="entry name" value="GERM CELL NUCLEAR ACIDIC PROTEIN"/>
    <property type="match status" value="1"/>
</dbReference>
<evidence type="ECO:0000313" key="2">
    <source>
        <dbReference type="EMBL" id="EDO49719.1"/>
    </source>
</evidence>
<dbReference type="PANTHER" id="PTHR23099">
    <property type="entry name" value="TRANSCRIPTIONAL REGULATOR"/>
    <property type="match status" value="1"/>
</dbReference>
<dbReference type="Proteomes" id="UP000001593">
    <property type="component" value="Unassembled WGS sequence"/>
</dbReference>
<name>A7RFH1_NEMVE</name>
<dbReference type="HOGENOM" id="CLU_012966_1_0_1"/>
<dbReference type="GO" id="GO:0006974">
    <property type="term" value="P:DNA damage response"/>
    <property type="evidence" value="ECO:0007669"/>
    <property type="project" value="UniProtKB-ARBA"/>
</dbReference>
<dbReference type="STRING" id="45351.A7RFH1"/>
<dbReference type="eggNOG" id="KOG3854">
    <property type="taxonomic scope" value="Eukaryota"/>
</dbReference>
<feature type="domain" description="SprT-like" evidence="1">
    <location>
        <begin position="23"/>
        <end position="177"/>
    </location>
</feature>